<dbReference type="PANTHER" id="PTHR43055">
    <property type="entry name" value="FORMATE-DEPENDENT PHOSPHORIBOSYLGLYCINAMIDE FORMYLTRANSFERASE"/>
    <property type="match status" value="1"/>
</dbReference>
<reference evidence="5" key="1">
    <citation type="journal article" date="2015" name="Nature">
        <title>Complex archaea that bridge the gap between prokaryotes and eukaryotes.</title>
        <authorList>
            <person name="Spang A."/>
            <person name="Saw J.H."/>
            <person name="Jorgensen S.L."/>
            <person name="Zaremba-Niedzwiedzka K."/>
            <person name="Martijn J."/>
            <person name="Lind A.E."/>
            <person name="van Eijk R."/>
            <person name="Schleper C."/>
            <person name="Guy L."/>
            <person name="Ettema T.J."/>
        </authorList>
    </citation>
    <scope>NUCLEOTIDE SEQUENCE</scope>
</reference>
<dbReference type="InterPro" id="IPR003806">
    <property type="entry name" value="ATP-grasp_PylC-type"/>
</dbReference>
<evidence type="ECO:0000259" key="4">
    <source>
        <dbReference type="PROSITE" id="PS50975"/>
    </source>
</evidence>
<evidence type="ECO:0000256" key="2">
    <source>
        <dbReference type="ARBA" id="ARBA00022741"/>
    </source>
</evidence>
<evidence type="ECO:0000256" key="3">
    <source>
        <dbReference type="ARBA" id="ARBA00022840"/>
    </source>
</evidence>
<keyword evidence="1" id="KW-0436">Ligase</keyword>
<proteinExistence type="predicted"/>
<dbReference type="SUPFAM" id="SSF56059">
    <property type="entry name" value="Glutathione synthetase ATP-binding domain-like"/>
    <property type="match status" value="1"/>
</dbReference>
<dbReference type="GO" id="GO:0016874">
    <property type="term" value="F:ligase activity"/>
    <property type="evidence" value="ECO:0007669"/>
    <property type="project" value="UniProtKB-KW"/>
</dbReference>
<sequence length="415" mass="47208">MEDQTKSVLVVGFNTRPLALSLKNAGYDVYAVDFFGDLDLYPSVVDSLILIKELETDYGTIKGTYSKLLSEFTVQMLKKYPRIDYLIIGSGLDDSYEERKAIINEIKKKNYRIKSLNNDVETIENARNIEYIHNLLKSHNFKVPLTISYIDFGNNKGKIQFPLILKKSKSAGGLNIYKISTYEELSTLIKNFGSDGFNQNDWLIQEYIEGIPISCTVISNGKECEIITINRQLIGDPLLNPPKEFTYCGNIVPAELSKRDEKLVIKITKTLTLKLGLKGVNGFDYVLKDHYPYLMEVNPRIPGSIRASEVSLDANLLDLHIKSFNLDMWDQVRISTKSNKPIFFVTKFIFFAPKEINKNLITIINSLDCVHDKSTPTKSILKGEPLCTILYKGKTKLESYNRAKNTVIEINKIIK</sequence>
<accession>A0A0F9IH09</accession>
<dbReference type="GO" id="GO:0046872">
    <property type="term" value="F:metal ion binding"/>
    <property type="evidence" value="ECO:0007669"/>
    <property type="project" value="InterPro"/>
</dbReference>
<dbReference type="PANTHER" id="PTHR43055:SF1">
    <property type="entry name" value="FORMATE-DEPENDENT PHOSPHORIBOSYLGLYCINAMIDE FORMYLTRANSFERASE"/>
    <property type="match status" value="1"/>
</dbReference>
<feature type="domain" description="ATP-grasp" evidence="4">
    <location>
        <begin position="133"/>
        <end position="325"/>
    </location>
</feature>
<comment type="caution">
    <text evidence="5">The sequence shown here is derived from an EMBL/GenBank/DDBJ whole genome shotgun (WGS) entry which is preliminary data.</text>
</comment>
<dbReference type="InterPro" id="IPR011761">
    <property type="entry name" value="ATP-grasp"/>
</dbReference>
<dbReference type="GO" id="GO:0005829">
    <property type="term" value="C:cytosol"/>
    <property type="evidence" value="ECO:0007669"/>
    <property type="project" value="TreeGrafter"/>
</dbReference>
<dbReference type="Pfam" id="PF02655">
    <property type="entry name" value="ATP-grasp_3"/>
    <property type="match status" value="1"/>
</dbReference>
<dbReference type="EMBL" id="LAZR01012446">
    <property type="protein sequence ID" value="KKM26802.1"/>
    <property type="molecule type" value="Genomic_DNA"/>
</dbReference>
<keyword evidence="3" id="KW-0067">ATP-binding</keyword>
<dbReference type="PROSITE" id="PS50975">
    <property type="entry name" value="ATP_GRASP"/>
    <property type="match status" value="1"/>
</dbReference>
<keyword evidence="2" id="KW-0547">Nucleotide-binding</keyword>
<evidence type="ECO:0000256" key="1">
    <source>
        <dbReference type="ARBA" id="ARBA00022598"/>
    </source>
</evidence>
<name>A0A0F9IH09_9ZZZZ</name>
<dbReference type="GO" id="GO:0005524">
    <property type="term" value="F:ATP binding"/>
    <property type="evidence" value="ECO:0007669"/>
    <property type="project" value="UniProtKB-KW"/>
</dbReference>
<protein>
    <recommendedName>
        <fullName evidence="4">ATP-grasp domain-containing protein</fullName>
    </recommendedName>
</protein>
<dbReference type="Gene3D" id="3.30.470.20">
    <property type="entry name" value="ATP-grasp fold, B domain"/>
    <property type="match status" value="1"/>
</dbReference>
<organism evidence="5">
    <name type="scientific">marine sediment metagenome</name>
    <dbReference type="NCBI Taxonomy" id="412755"/>
    <lineage>
        <taxon>unclassified sequences</taxon>
        <taxon>metagenomes</taxon>
        <taxon>ecological metagenomes</taxon>
    </lineage>
</organism>
<gene>
    <name evidence="5" type="ORF">LCGC14_1581110</name>
</gene>
<dbReference type="AlphaFoldDB" id="A0A0F9IH09"/>
<evidence type="ECO:0000313" key="5">
    <source>
        <dbReference type="EMBL" id="KKM26802.1"/>
    </source>
</evidence>